<evidence type="ECO:0000313" key="3">
    <source>
        <dbReference type="Proteomes" id="UP001286313"/>
    </source>
</evidence>
<reference evidence="2" key="1">
    <citation type="submission" date="2023-10" db="EMBL/GenBank/DDBJ databases">
        <title>Genome assemblies of two species of porcelain crab, Petrolisthes cinctipes and Petrolisthes manimaculis (Anomura: Porcellanidae).</title>
        <authorList>
            <person name="Angst P."/>
        </authorList>
    </citation>
    <scope>NUCLEOTIDE SEQUENCE</scope>
    <source>
        <strain evidence="2">PB745_01</strain>
        <tissue evidence="2">Gill</tissue>
    </source>
</reference>
<name>A0AAE1JXJ7_PETCI</name>
<evidence type="ECO:0000313" key="2">
    <source>
        <dbReference type="EMBL" id="KAK3859912.1"/>
    </source>
</evidence>
<proteinExistence type="predicted"/>
<organism evidence="2 3">
    <name type="scientific">Petrolisthes cinctipes</name>
    <name type="common">Flat porcelain crab</name>
    <dbReference type="NCBI Taxonomy" id="88211"/>
    <lineage>
        <taxon>Eukaryota</taxon>
        <taxon>Metazoa</taxon>
        <taxon>Ecdysozoa</taxon>
        <taxon>Arthropoda</taxon>
        <taxon>Crustacea</taxon>
        <taxon>Multicrustacea</taxon>
        <taxon>Malacostraca</taxon>
        <taxon>Eumalacostraca</taxon>
        <taxon>Eucarida</taxon>
        <taxon>Decapoda</taxon>
        <taxon>Pleocyemata</taxon>
        <taxon>Anomura</taxon>
        <taxon>Galatheoidea</taxon>
        <taxon>Porcellanidae</taxon>
        <taxon>Petrolisthes</taxon>
    </lineage>
</organism>
<feature type="region of interest" description="Disordered" evidence="1">
    <location>
        <begin position="1"/>
        <end position="24"/>
    </location>
</feature>
<gene>
    <name evidence="2" type="ORF">Pcinc_034005</name>
</gene>
<dbReference type="EMBL" id="JAWQEG010004871">
    <property type="protein sequence ID" value="KAK3859912.1"/>
    <property type="molecule type" value="Genomic_DNA"/>
</dbReference>
<keyword evidence="3" id="KW-1185">Reference proteome</keyword>
<dbReference type="AlphaFoldDB" id="A0AAE1JXJ7"/>
<evidence type="ECO:0000256" key="1">
    <source>
        <dbReference type="SAM" id="MobiDB-lite"/>
    </source>
</evidence>
<dbReference type="Proteomes" id="UP001286313">
    <property type="component" value="Unassembled WGS sequence"/>
</dbReference>
<protein>
    <submittedName>
        <fullName evidence="2">Uncharacterized protein</fullName>
    </submittedName>
</protein>
<sequence length="108" mass="11521">MAGEGENGGSTLNEGGNNGRGSGVVEVNGLYRTKYQPPHSTSFTPCLNHTLSHPHPASPTLCLIHAHHPSPTPYMSHPCTPSLTHTLHVSPLHTIPHLHPASPYKLSN</sequence>
<comment type="caution">
    <text evidence="2">The sequence shown here is derived from an EMBL/GenBank/DDBJ whole genome shotgun (WGS) entry which is preliminary data.</text>
</comment>
<accession>A0AAE1JXJ7</accession>